<evidence type="ECO:0000256" key="1">
    <source>
        <dbReference type="SAM" id="Phobius"/>
    </source>
</evidence>
<keyword evidence="1" id="KW-0812">Transmembrane</keyword>
<evidence type="ECO:0008006" key="4">
    <source>
        <dbReference type="Google" id="ProtNLM"/>
    </source>
</evidence>
<dbReference type="EMBL" id="CP027843">
    <property type="protein sequence ID" value="AVQ11968.1"/>
    <property type="molecule type" value="Genomic_DNA"/>
</dbReference>
<protein>
    <recommendedName>
        <fullName evidence="4">Lipoprotein</fullName>
    </recommendedName>
</protein>
<sequence>MRISFRKDEVFRENSRKKSIFHHLNFFYRIVFLFCCIFVSNCGIALTPRLTATIPPEAKAEVFRLNLLYGATPSLYGANLGLMNFVGHLIGAQIGIVNVAENAIGVQMGLINNSRPMYAALKIGLFNFNFFLDRGMSGRPPYEGYEEKNEDQTGKGGASIGILNFFSGKFNVGFFNVGEGFNLGLVNWTARDALNVGIVNIHADKLLINPKYDALTVSFGIFNSGKYTKELQIGIVNYCPNNTIPVMILANYCSEPKSKSSPSQEQDTNDSQ</sequence>
<evidence type="ECO:0000313" key="3">
    <source>
        <dbReference type="Proteomes" id="UP000033961"/>
    </source>
</evidence>
<feature type="transmembrane region" description="Helical" evidence="1">
    <location>
        <begin position="26"/>
        <end position="46"/>
    </location>
</feature>
<dbReference type="AlphaFoldDB" id="A0A2P1QSS2"/>
<keyword evidence="1" id="KW-1133">Transmembrane helix</keyword>
<dbReference type="InterPro" id="IPR058093">
    <property type="entry name" value="LA_2272-like"/>
</dbReference>
<dbReference type="NCBIfam" id="NF047435">
    <property type="entry name" value="LA_2272_fam_lipo"/>
    <property type="match status" value="1"/>
</dbReference>
<keyword evidence="1" id="KW-0472">Membrane</keyword>
<accession>A0A2P1QSS2</accession>
<dbReference type="NCBIfam" id="NF047436">
    <property type="entry name" value="LA_2272_repeat"/>
    <property type="match status" value="1"/>
</dbReference>
<dbReference type="Proteomes" id="UP000033961">
    <property type="component" value="Chromosome I"/>
</dbReference>
<name>A0A2P1QSS2_9LEPT</name>
<organism evidence="2 3">
    <name type="scientific">Leptospira santarosai</name>
    <dbReference type="NCBI Taxonomy" id="28183"/>
    <lineage>
        <taxon>Bacteria</taxon>
        <taxon>Pseudomonadati</taxon>
        <taxon>Spirochaetota</taxon>
        <taxon>Spirochaetia</taxon>
        <taxon>Leptospirales</taxon>
        <taxon>Leptospiraceae</taxon>
        <taxon>Leptospira</taxon>
    </lineage>
</organism>
<proteinExistence type="predicted"/>
<reference evidence="2 3" key="1">
    <citation type="journal article" date="2015" name="Genome Announc.">
        <title>Draft Genome Sequences of Leptospira santarosai Strains U160, U164, and U233, Isolated from Asymptomatic Cattle.</title>
        <authorList>
            <person name="Kremer F.S."/>
            <person name="Eslabao M.R."/>
            <person name="Provisor M."/>
            <person name="Woloski R.D."/>
            <person name="Ramires O.V."/>
            <person name="Moreno L.Z."/>
            <person name="Moreno A.M."/>
            <person name="Hamond C."/>
            <person name="Lilenbaum W."/>
            <person name="Dellagostin O.A."/>
        </authorList>
    </citation>
    <scope>NUCLEOTIDE SEQUENCE [LARGE SCALE GENOMIC DNA]</scope>
    <source>
        <strain evidence="2 3">U160</strain>
    </source>
</reference>
<gene>
    <name evidence="2" type="ORF">XB16_1638</name>
</gene>
<evidence type="ECO:0000313" key="2">
    <source>
        <dbReference type="EMBL" id="AVQ11968.1"/>
    </source>
</evidence>